<dbReference type="EMBL" id="MG011691">
    <property type="protein sequence ID" value="AVK77470.1"/>
    <property type="molecule type" value="Genomic_DNA"/>
</dbReference>
<feature type="region of interest" description="Disordered" evidence="1">
    <location>
        <begin position="1"/>
        <end position="25"/>
    </location>
</feature>
<name>A0A2U7UGH7_9VIRU</name>
<feature type="compositionally biased region" description="Low complexity" evidence="1">
    <location>
        <begin position="8"/>
        <end position="21"/>
    </location>
</feature>
<sequence length="381" mass="41860">MQACPTDAVAPAAVAPAAAPAMNRHQRRAQAAIARKTAAAAAAKAEREAKHEAEAQAHANVAHAEIEVVDVAQPDDGETRAAIRAARQTERKIAFQAALRRGLLAMMTEYAQDRYGAWWITGLDKILRNRIYDGFATMEPDLYAIGIIRDAAKGWWRWPASASAPVFDVDTKFTRVIPRTPVARAQPTASAPAQSPVVAPIGSTKQEAIKHAIKAARDADNAAFRTALRGALKALMTDYCQERFGGAWWLTNLDAKLRRRLQRHYHHNNSNNNRRTDFDLIDIKSLRDACHGWWKWSDDAGEPVFCEDAPRAAPAEKVETPPQYADHGSANDRSSAPATAANKDVAHPRPIPSNTTRRKHARLQHKQRPAGAVVRGRPAFA</sequence>
<proteinExistence type="predicted"/>
<reference evidence="2" key="1">
    <citation type="journal article" date="2018" name="Nat. Commun.">
        <title>Diversity and evolution of the emerging Pandoraviridae family.</title>
        <authorList>
            <person name="Legendre M."/>
            <person name="Fabre E."/>
            <person name="Poirot O."/>
            <person name="Jeudy S."/>
            <person name="Lartigue A."/>
            <person name="Alempic J.M."/>
            <person name="Beucher L."/>
            <person name="Philippe N."/>
            <person name="Bertaux L."/>
            <person name="Christo-Foroux E."/>
            <person name="Labadie K."/>
            <person name="Coute Y."/>
            <person name="Abergel C."/>
            <person name="Claverie J.M."/>
        </authorList>
    </citation>
    <scope>NUCLEOTIDE SEQUENCE [LARGE SCALE GENOMIC DNA]</scope>
    <source>
        <strain evidence="2">Macleodensis</strain>
    </source>
</reference>
<organism evidence="2">
    <name type="scientific">Pandoravirus macleodensis</name>
    <dbReference type="NCBI Taxonomy" id="2107707"/>
    <lineage>
        <taxon>Viruses</taxon>
        <taxon>Pandoravirus</taxon>
    </lineage>
</organism>
<feature type="compositionally biased region" description="Basic residues" evidence="1">
    <location>
        <begin position="356"/>
        <end position="368"/>
    </location>
</feature>
<dbReference type="GeneID" id="36841925"/>
<gene>
    <name evidence="2" type="ORF">pmac_cds_782</name>
</gene>
<dbReference type="Proteomes" id="UP000249758">
    <property type="component" value="Segment"/>
</dbReference>
<feature type="region of interest" description="Disordered" evidence="1">
    <location>
        <begin position="312"/>
        <end position="381"/>
    </location>
</feature>
<protein>
    <submittedName>
        <fullName evidence="2">Uncharacterized protein</fullName>
    </submittedName>
</protein>
<dbReference type="RefSeq" id="YP_009481466.1">
    <property type="nucleotide sequence ID" value="NC_037665.1"/>
</dbReference>
<evidence type="ECO:0000256" key="1">
    <source>
        <dbReference type="SAM" id="MobiDB-lite"/>
    </source>
</evidence>
<evidence type="ECO:0000313" key="2">
    <source>
        <dbReference type="EMBL" id="AVK77470.1"/>
    </source>
</evidence>
<accession>A0A2U7UGH7</accession>
<dbReference type="KEGG" id="vg:36841925"/>